<gene>
    <name evidence="4" type="ORF">SAMN04488587_0593</name>
</gene>
<dbReference type="InterPro" id="IPR002372">
    <property type="entry name" value="PQQ_rpt_dom"/>
</dbReference>
<evidence type="ECO:0000259" key="3">
    <source>
        <dbReference type="Pfam" id="PF13360"/>
    </source>
</evidence>
<keyword evidence="5" id="KW-1185">Reference proteome</keyword>
<dbReference type="AlphaFoldDB" id="A0A1H9YK21"/>
<protein>
    <submittedName>
        <fullName evidence="4">Outer membrane protein assembly factor BamB, contains PQQ-like beta-propeller repeat</fullName>
    </submittedName>
</protein>
<evidence type="ECO:0000256" key="1">
    <source>
        <dbReference type="ARBA" id="ARBA00022574"/>
    </source>
</evidence>
<dbReference type="PANTHER" id="PTHR19861">
    <property type="entry name" value="WD40 REPEAT PROTEIN SWD2"/>
    <property type="match status" value="1"/>
</dbReference>
<name>A0A1H9YK21_9EURY</name>
<dbReference type="RefSeq" id="WP_091688792.1">
    <property type="nucleotide sequence ID" value="NZ_CAAGSJ010000003.1"/>
</dbReference>
<reference evidence="5" key="1">
    <citation type="submission" date="2016-10" db="EMBL/GenBank/DDBJ databases">
        <authorList>
            <person name="Varghese N."/>
            <person name="Submissions S."/>
        </authorList>
    </citation>
    <scope>NUCLEOTIDE SEQUENCE [LARGE SCALE GENOMIC DNA]</scope>
    <source>
        <strain evidence="5">SLH 33</strain>
    </source>
</reference>
<dbReference type="SMART" id="SM00564">
    <property type="entry name" value="PQQ"/>
    <property type="match status" value="5"/>
</dbReference>
<feature type="domain" description="Pyrrolo-quinoline quinone repeat" evidence="3">
    <location>
        <begin position="98"/>
        <end position="234"/>
    </location>
</feature>
<dbReference type="OrthoDB" id="8638at2157"/>
<dbReference type="PANTHER" id="PTHR19861:SF0">
    <property type="entry name" value="WD REPEAT-CONTAINING PROTEIN 82"/>
    <property type="match status" value="1"/>
</dbReference>
<dbReference type="STRING" id="1353158.SAMN04488587_0593"/>
<dbReference type="PROSITE" id="PS51257">
    <property type="entry name" value="PROKAR_LIPOPROTEIN"/>
    <property type="match status" value="1"/>
</dbReference>
<dbReference type="InterPro" id="IPR018391">
    <property type="entry name" value="PQQ_b-propeller_rpt"/>
</dbReference>
<keyword evidence="2" id="KW-0677">Repeat</keyword>
<dbReference type="InterPro" id="IPR037867">
    <property type="entry name" value="Swd2/WDR82"/>
</dbReference>
<organism evidence="4 5">
    <name type="scientific">Methanococcoides vulcani</name>
    <dbReference type="NCBI Taxonomy" id="1353158"/>
    <lineage>
        <taxon>Archaea</taxon>
        <taxon>Methanobacteriati</taxon>
        <taxon>Methanobacteriota</taxon>
        <taxon>Stenosarchaea group</taxon>
        <taxon>Methanomicrobia</taxon>
        <taxon>Methanosarcinales</taxon>
        <taxon>Methanosarcinaceae</taxon>
        <taxon>Methanococcoides</taxon>
    </lineage>
</organism>
<evidence type="ECO:0000256" key="2">
    <source>
        <dbReference type="ARBA" id="ARBA00022737"/>
    </source>
</evidence>
<dbReference type="Proteomes" id="UP000243338">
    <property type="component" value="Unassembled WGS sequence"/>
</dbReference>
<evidence type="ECO:0000313" key="5">
    <source>
        <dbReference type="Proteomes" id="UP000243338"/>
    </source>
</evidence>
<evidence type="ECO:0000313" key="4">
    <source>
        <dbReference type="EMBL" id="SES68862.1"/>
    </source>
</evidence>
<dbReference type="GO" id="GO:0003682">
    <property type="term" value="F:chromatin binding"/>
    <property type="evidence" value="ECO:0007669"/>
    <property type="project" value="TreeGrafter"/>
</dbReference>
<accession>A0A1H9YK21</accession>
<dbReference type="InterPro" id="IPR011047">
    <property type="entry name" value="Quinoprotein_ADH-like_sf"/>
</dbReference>
<dbReference type="EMBL" id="FOHQ01000001">
    <property type="protein sequence ID" value="SES68862.1"/>
    <property type="molecule type" value="Genomic_DNA"/>
</dbReference>
<dbReference type="Gene3D" id="2.130.10.10">
    <property type="entry name" value="YVTN repeat-like/Quinoprotein amine dehydrogenase"/>
    <property type="match status" value="2"/>
</dbReference>
<dbReference type="InterPro" id="IPR015943">
    <property type="entry name" value="WD40/YVTN_repeat-like_dom_sf"/>
</dbReference>
<dbReference type="Pfam" id="PF13360">
    <property type="entry name" value="PQQ_2"/>
    <property type="match status" value="1"/>
</dbReference>
<sequence>MQKTIMAVLITLLAVVLFSGCIAQSENMDVIETDSIAQVIEEEQSYDENAEPNTASKTMPVGDEFQSPYMVWELELENVPAENISQGWTNVRECTKFSPDGKTVVVGTANGHIQAIDVISGEVSWEKTVAGAIYDMSFSKDGMYLMVGEKSQEGYIYSLNAHSGEEVHRYRTADDLGTHSVAKYQPAVYRIITTNDSVYVAASRYWKDDTYSLASRVYRFNPDGTLVWKLPASGNYDRSINWIDSSLDGDNVVFVAGDWTNSLGVDAVVHSVDKNGNLRWDFEIEPLKPYFTSAAVWHGLDVSDDGDLITVLTGDGRAYLFNDSNIGRIAKPEWQIEVSTPQEVAGSAIYAYGDSAYVAADGIIYVTGSTFPAYYPDSVPMEHPDGNSLLVYDFDGNLSWKYGMEGHSSGISFSKDKQQFSLLVGKNIVTGDTYAHGLYVFDNQIPGSASSKMYWMFNTEGIVVDSDISAEGYQVAIEVPVELENGDVMGEHRLILLR</sequence>
<proteinExistence type="predicted"/>
<dbReference type="SUPFAM" id="SSF50998">
    <property type="entry name" value="Quinoprotein alcohol dehydrogenase-like"/>
    <property type="match status" value="1"/>
</dbReference>
<keyword evidence="1" id="KW-0853">WD repeat</keyword>